<dbReference type="InterPro" id="IPR029044">
    <property type="entry name" value="Nucleotide-diphossugar_trans"/>
</dbReference>
<dbReference type="GO" id="GO:0016779">
    <property type="term" value="F:nucleotidyltransferase activity"/>
    <property type="evidence" value="ECO:0007669"/>
    <property type="project" value="UniProtKB-ARBA"/>
</dbReference>
<evidence type="ECO:0000259" key="1">
    <source>
        <dbReference type="Pfam" id="PF12804"/>
    </source>
</evidence>
<protein>
    <submittedName>
        <fullName evidence="2">Molybdopterin-guanine dinucleotide biosynthesis protein MobA</fullName>
    </submittedName>
</protein>
<name>A0A6N2RWF1_9ACTO</name>
<reference evidence="2" key="1">
    <citation type="submission" date="2019-11" db="EMBL/GenBank/DDBJ databases">
        <authorList>
            <person name="Feng L."/>
        </authorList>
    </citation>
    <scope>NUCLEOTIDE SEQUENCE</scope>
    <source>
        <strain evidence="2">AodontolyticusLFYP35</strain>
    </source>
</reference>
<proteinExistence type="predicted"/>
<dbReference type="EMBL" id="CACRSM010000002">
    <property type="protein sequence ID" value="VYS85172.1"/>
    <property type="molecule type" value="Genomic_DNA"/>
</dbReference>
<dbReference type="Pfam" id="PF12804">
    <property type="entry name" value="NTP_transf_3"/>
    <property type="match status" value="1"/>
</dbReference>
<dbReference type="Gene3D" id="3.90.550.10">
    <property type="entry name" value="Spore Coat Polysaccharide Biosynthesis Protein SpsA, Chain A"/>
    <property type="match status" value="1"/>
</dbReference>
<feature type="domain" description="MobA-like NTP transferase" evidence="1">
    <location>
        <begin position="13"/>
        <end position="175"/>
    </location>
</feature>
<dbReference type="SUPFAM" id="SSF53448">
    <property type="entry name" value="Nucleotide-diphospho-sugar transferases"/>
    <property type="match status" value="1"/>
</dbReference>
<organism evidence="2">
    <name type="scientific">Schaalia odontolytica</name>
    <dbReference type="NCBI Taxonomy" id="1660"/>
    <lineage>
        <taxon>Bacteria</taxon>
        <taxon>Bacillati</taxon>
        <taxon>Actinomycetota</taxon>
        <taxon>Actinomycetes</taxon>
        <taxon>Actinomycetales</taxon>
        <taxon>Actinomycetaceae</taxon>
        <taxon>Schaalia</taxon>
    </lineage>
</organism>
<accession>A0A6N2RWF1</accession>
<gene>
    <name evidence="2" type="ORF">AOLFYP35_00559</name>
</gene>
<dbReference type="AlphaFoldDB" id="A0A6N2RWF1"/>
<dbReference type="InterPro" id="IPR025877">
    <property type="entry name" value="MobA-like_NTP_Trfase"/>
</dbReference>
<evidence type="ECO:0000313" key="2">
    <source>
        <dbReference type="EMBL" id="VYS85172.1"/>
    </source>
</evidence>
<sequence>MDSPQRLALSGLVILGGGTGERLGGASKPDLVVRGRRALEWALTSEPGIPHVCVVPETVTVPCDVIRVMEEPPRSGPAAGFIAGIQALLKVLPEDTPSRWIGLVPVDAPLATLTFPLLLEAVEESISQGRRVDGVLACAAGHRQNLIGVFSLDAVRKFTVSQWVNRSMRALLEELDTIDVEVPESWVADIDTPSDLARAQLAENGDDC</sequence>